<reference key="1">
    <citation type="submission" date="2010-11" db="EMBL/GenBank/DDBJ databases">
        <title>The complete genome of Leadbetterella byssophila DSM 17132.</title>
        <authorList>
            <consortium name="US DOE Joint Genome Institute (JGI-PGF)"/>
            <person name="Lucas S."/>
            <person name="Copeland A."/>
            <person name="Lapidus A."/>
            <person name="Glavina del Rio T."/>
            <person name="Dalin E."/>
            <person name="Tice H."/>
            <person name="Bruce D."/>
            <person name="Goodwin L."/>
            <person name="Pitluck S."/>
            <person name="Kyrpides N."/>
            <person name="Mavromatis K."/>
            <person name="Ivanova N."/>
            <person name="Teshima H."/>
            <person name="Brettin T."/>
            <person name="Detter J.C."/>
            <person name="Han C."/>
            <person name="Tapia R."/>
            <person name="Land M."/>
            <person name="Hauser L."/>
            <person name="Markowitz V."/>
            <person name="Cheng J.-F."/>
            <person name="Hugenholtz P."/>
            <person name="Woyke T."/>
            <person name="Wu D."/>
            <person name="Tindall B."/>
            <person name="Pomrenke H.G."/>
            <person name="Brambilla E."/>
            <person name="Klenk H.-P."/>
            <person name="Eisen J.A."/>
        </authorList>
    </citation>
    <scope>NUCLEOTIDE SEQUENCE [LARGE SCALE GENOMIC DNA]</scope>
    <source>
        <strain>DSM 17132</strain>
    </source>
</reference>
<dbReference type="PANTHER" id="PTHR30146:SF109">
    <property type="entry name" value="HTH-TYPE TRANSCRIPTIONAL REGULATOR GALS"/>
    <property type="match status" value="1"/>
</dbReference>
<dbReference type="CDD" id="cd06267">
    <property type="entry name" value="PBP1_LacI_sugar_binding-like"/>
    <property type="match status" value="1"/>
</dbReference>
<dbReference type="InterPro" id="IPR000843">
    <property type="entry name" value="HTH_LacI"/>
</dbReference>
<dbReference type="Gene3D" id="1.10.260.40">
    <property type="entry name" value="lambda repressor-like DNA-binding domains"/>
    <property type="match status" value="1"/>
</dbReference>
<dbReference type="InterPro" id="IPR010982">
    <property type="entry name" value="Lambda_DNA-bd_dom_sf"/>
</dbReference>
<keyword evidence="6" id="KW-1185">Reference proteome</keyword>
<evidence type="ECO:0000256" key="1">
    <source>
        <dbReference type="ARBA" id="ARBA00023015"/>
    </source>
</evidence>
<proteinExistence type="predicted"/>
<organism evidence="5 6">
    <name type="scientific">Leadbetterella byssophila (strain DSM 17132 / JCM 16389 / KACC 11308 / NBRC 106382 / 4M15)</name>
    <dbReference type="NCBI Taxonomy" id="649349"/>
    <lineage>
        <taxon>Bacteria</taxon>
        <taxon>Pseudomonadati</taxon>
        <taxon>Bacteroidota</taxon>
        <taxon>Cytophagia</taxon>
        <taxon>Cytophagales</taxon>
        <taxon>Leadbetterellaceae</taxon>
        <taxon>Leadbetterella</taxon>
    </lineage>
</organism>
<dbReference type="SUPFAM" id="SSF53822">
    <property type="entry name" value="Periplasmic binding protein-like I"/>
    <property type="match status" value="1"/>
</dbReference>
<evidence type="ECO:0000259" key="4">
    <source>
        <dbReference type="PROSITE" id="PS50932"/>
    </source>
</evidence>
<evidence type="ECO:0000256" key="3">
    <source>
        <dbReference type="ARBA" id="ARBA00023163"/>
    </source>
</evidence>
<feature type="domain" description="HTH lacI-type" evidence="4">
    <location>
        <begin position="4"/>
        <end position="58"/>
    </location>
</feature>
<dbReference type="Pfam" id="PF00356">
    <property type="entry name" value="LacI"/>
    <property type="match status" value="1"/>
</dbReference>
<dbReference type="Gene3D" id="3.40.50.2300">
    <property type="match status" value="2"/>
</dbReference>
<dbReference type="GO" id="GO:0003700">
    <property type="term" value="F:DNA-binding transcription factor activity"/>
    <property type="evidence" value="ECO:0007669"/>
    <property type="project" value="TreeGrafter"/>
</dbReference>
<dbReference type="Pfam" id="PF00532">
    <property type="entry name" value="Peripla_BP_1"/>
    <property type="match status" value="1"/>
</dbReference>
<dbReference type="EMBL" id="CP002305">
    <property type="protein sequence ID" value="ADQ17353.1"/>
    <property type="molecule type" value="Genomic_DNA"/>
</dbReference>
<dbReference type="Proteomes" id="UP000007435">
    <property type="component" value="Chromosome"/>
</dbReference>
<dbReference type="InterPro" id="IPR001761">
    <property type="entry name" value="Peripla_BP/Lac1_sug-bd_dom"/>
</dbReference>
<dbReference type="OrthoDB" id="833520at2"/>
<dbReference type="CDD" id="cd01392">
    <property type="entry name" value="HTH_LacI"/>
    <property type="match status" value="1"/>
</dbReference>
<evidence type="ECO:0000256" key="2">
    <source>
        <dbReference type="ARBA" id="ARBA00023125"/>
    </source>
</evidence>
<dbReference type="AlphaFoldDB" id="E4RYV6"/>
<keyword evidence="3" id="KW-0804">Transcription</keyword>
<sequence length="330" mass="37400">MGSITIKDIAKALNISISTVSRALRDSYDINAQTKQMVVEYAEKMNYRPNPIALSLKENKSRSLGVIVPEIANTFFSQAINGIEEVAYERGYHVVIFQSHESQEREISNIQHLFARKVDGLLISLSGSNKDISHLDEYRKNNFPIVYFDRVPETPDAHKVVVDNFEGAFKATEYLIQKGKKDIALIISPPTLSITQERTAGYKSALEKYNIPVREELIRHCSFQKDEAEQAIKALLEEQEPDAFFMGSDRLALNCYEAFKKWSNRRDIPLVGFTNLGIAHLLEPHLNTIVQPALDIGRKSAEILLDVIENKRRGKGFEKVTLGTELNFRS</sequence>
<accession>E4RYV6</accession>
<evidence type="ECO:0000313" key="5">
    <source>
        <dbReference type="EMBL" id="ADQ17353.1"/>
    </source>
</evidence>
<keyword evidence="2" id="KW-0238">DNA-binding</keyword>
<dbReference type="RefSeq" id="WP_013408402.1">
    <property type="nucleotide sequence ID" value="NC_014655.1"/>
</dbReference>
<dbReference type="HOGENOM" id="CLU_037628_6_0_10"/>
<protein>
    <submittedName>
        <fullName evidence="5">Transcriptional regulator, LacI family</fullName>
    </submittedName>
</protein>
<gene>
    <name evidence="5" type="ordered locus">Lbys_1645</name>
</gene>
<dbReference type="eggNOG" id="COG1609">
    <property type="taxonomic scope" value="Bacteria"/>
</dbReference>
<evidence type="ECO:0000313" key="6">
    <source>
        <dbReference type="Proteomes" id="UP000007435"/>
    </source>
</evidence>
<dbReference type="GO" id="GO:0000976">
    <property type="term" value="F:transcription cis-regulatory region binding"/>
    <property type="evidence" value="ECO:0007669"/>
    <property type="project" value="TreeGrafter"/>
</dbReference>
<reference evidence="5 6" key="2">
    <citation type="journal article" date="2011" name="Stand. Genomic Sci.">
        <title>Complete genome sequence of Leadbetterella byssophila type strain (4M15).</title>
        <authorList>
            <person name="Abt B."/>
            <person name="Teshima H."/>
            <person name="Lucas S."/>
            <person name="Lapidus A."/>
            <person name="Del Rio T.G."/>
            <person name="Nolan M."/>
            <person name="Tice H."/>
            <person name="Cheng J.F."/>
            <person name="Pitluck S."/>
            <person name="Liolios K."/>
            <person name="Pagani I."/>
            <person name="Ivanova N."/>
            <person name="Mavromatis K."/>
            <person name="Pati A."/>
            <person name="Tapia R."/>
            <person name="Han C."/>
            <person name="Goodwin L."/>
            <person name="Chen A."/>
            <person name="Palaniappan K."/>
            <person name="Land M."/>
            <person name="Hauser L."/>
            <person name="Chang Y.J."/>
            <person name="Jeffries C.D."/>
            <person name="Rohde M."/>
            <person name="Goker M."/>
            <person name="Tindall B.J."/>
            <person name="Detter J.C."/>
            <person name="Woyke T."/>
            <person name="Bristow J."/>
            <person name="Eisen J.A."/>
            <person name="Markowitz V."/>
            <person name="Hugenholtz P."/>
            <person name="Klenk H.P."/>
            <person name="Kyrpides N.C."/>
        </authorList>
    </citation>
    <scope>NUCLEOTIDE SEQUENCE [LARGE SCALE GENOMIC DNA]</scope>
    <source>
        <strain evidence="6">DSM 17132 / JCM 16389 / KACC 11308 / NBRC 106382 / 4M15</strain>
    </source>
</reference>
<dbReference type="InterPro" id="IPR028082">
    <property type="entry name" value="Peripla_BP_I"/>
</dbReference>
<dbReference type="SMART" id="SM00354">
    <property type="entry name" value="HTH_LACI"/>
    <property type="match status" value="1"/>
</dbReference>
<dbReference type="STRING" id="649349.Lbys_1645"/>
<dbReference type="KEGG" id="lby:Lbys_1645"/>
<dbReference type="SUPFAM" id="SSF47413">
    <property type="entry name" value="lambda repressor-like DNA-binding domains"/>
    <property type="match status" value="1"/>
</dbReference>
<name>E4RYV6_LEAB4</name>
<dbReference type="PANTHER" id="PTHR30146">
    <property type="entry name" value="LACI-RELATED TRANSCRIPTIONAL REPRESSOR"/>
    <property type="match status" value="1"/>
</dbReference>
<dbReference type="PROSITE" id="PS50932">
    <property type="entry name" value="HTH_LACI_2"/>
    <property type="match status" value="1"/>
</dbReference>
<keyword evidence="1" id="KW-0805">Transcription regulation</keyword>